<dbReference type="GO" id="GO:0008537">
    <property type="term" value="C:proteasome activator complex"/>
    <property type="evidence" value="ECO:0007669"/>
    <property type="project" value="InterPro"/>
</dbReference>
<keyword evidence="6" id="KW-1185">Reference proteome</keyword>
<dbReference type="InterPro" id="IPR036997">
    <property type="entry name" value="PA28_C_sf"/>
</dbReference>
<comment type="function">
    <text evidence="3">Implicated in immunoproteasome assembly and required for efficient antigen processing. The PA28 activator complex enhances the generation of class I binding peptides by altering the cleavage pattern of the proteasome.</text>
</comment>
<dbReference type="PANTHER" id="PTHR10660:SF5">
    <property type="entry name" value="PROTEASOME ACTIVATOR COMPLEX SUBUNIT 1"/>
    <property type="match status" value="1"/>
</dbReference>
<evidence type="ECO:0000256" key="2">
    <source>
        <dbReference type="ARBA" id="ARBA00022942"/>
    </source>
</evidence>
<comment type="similarity">
    <text evidence="1">Belongs to the PA28 family.</text>
</comment>
<dbReference type="PANTHER" id="PTHR10660">
    <property type="entry name" value="PROTEASOME REGULATOR PA28"/>
    <property type="match status" value="1"/>
</dbReference>
<dbReference type="Ensembl" id="ENSCMMT00000011069.1">
    <property type="protein sequence ID" value="ENSCMMP00000010050.1"/>
    <property type="gene ID" value="ENSCMMG00000006366.1"/>
</dbReference>
<sequence>MGQLWVPGVVMGPYGAVMGPRGWLWVAMGHLWVPVGYFRPLWVIGSHIPYMVMGLGAGGVAKGVCVCHVTDHVTLPAPPCPPIPSHPALLALLERWRPLLAEARNHVAQVALWLQLQVPRIEDGDNFGVAVQEKVLELLTASRTQLEGLQGRLPKYLSERGDAVSKAAKNPHVLDYRALVHALDAAELGATRLALAELRDLYAVLLDVLQKNMEKLRKPRGEPKAMIF</sequence>
<dbReference type="InterPro" id="IPR003186">
    <property type="entry name" value="PA28_C"/>
</dbReference>
<dbReference type="GO" id="GO:0005654">
    <property type="term" value="C:nucleoplasm"/>
    <property type="evidence" value="ECO:0007669"/>
    <property type="project" value="TreeGrafter"/>
</dbReference>
<dbReference type="Proteomes" id="UP000694556">
    <property type="component" value="Unassembled WGS sequence"/>
</dbReference>
<organism evidence="5 6">
    <name type="scientific">Cairina moschata</name>
    <name type="common">Muscovy duck</name>
    <dbReference type="NCBI Taxonomy" id="8855"/>
    <lineage>
        <taxon>Eukaryota</taxon>
        <taxon>Metazoa</taxon>
        <taxon>Chordata</taxon>
        <taxon>Craniata</taxon>
        <taxon>Vertebrata</taxon>
        <taxon>Euteleostomi</taxon>
        <taxon>Archelosauria</taxon>
        <taxon>Archosauria</taxon>
        <taxon>Dinosauria</taxon>
        <taxon>Saurischia</taxon>
        <taxon>Theropoda</taxon>
        <taxon>Coelurosauria</taxon>
        <taxon>Aves</taxon>
        <taxon>Neognathae</taxon>
        <taxon>Galloanserae</taxon>
        <taxon>Anseriformes</taxon>
        <taxon>Anatidae</taxon>
        <taxon>Anatinae</taxon>
        <taxon>Cairina</taxon>
    </lineage>
</organism>
<evidence type="ECO:0000256" key="1">
    <source>
        <dbReference type="ARBA" id="ARBA00005883"/>
    </source>
</evidence>
<dbReference type="GO" id="GO:0061133">
    <property type="term" value="F:endopeptidase activator activity"/>
    <property type="evidence" value="ECO:0007669"/>
    <property type="project" value="TreeGrafter"/>
</dbReference>
<evidence type="ECO:0000256" key="3">
    <source>
        <dbReference type="ARBA" id="ARBA00037467"/>
    </source>
</evidence>
<dbReference type="GO" id="GO:0005737">
    <property type="term" value="C:cytoplasm"/>
    <property type="evidence" value="ECO:0007669"/>
    <property type="project" value="TreeGrafter"/>
</dbReference>
<dbReference type="GO" id="GO:0061136">
    <property type="term" value="P:regulation of proteasomal protein catabolic process"/>
    <property type="evidence" value="ECO:0007669"/>
    <property type="project" value="TreeGrafter"/>
</dbReference>
<evidence type="ECO:0000313" key="6">
    <source>
        <dbReference type="Proteomes" id="UP000694556"/>
    </source>
</evidence>
<evidence type="ECO:0000259" key="4">
    <source>
        <dbReference type="Pfam" id="PF02252"/>
    </source>
</evidence>
<dbReference type="SUPFAM" id="SSF47216">
    <property type="entry name" value="Proteasome activator"/>
    <property type="match status" value="1"/>
</dbReference>
<dbReference type="Pfam" id="PF02252">
    <property type="entry name" value="PA28_C"/>
    <property type="match status" value="1"/>
</dbReference>
<accession>A0A8C3BTC8</accession>
<name>A0A8C3BTC8_CAIMO</name>
<keyword evidence="2" id="KW-0647">Proteasome</keyword>
<proteinExistence type="inferred from homology"/>
<dbReference type="AlphaFoldDB" id="A0A8C3BTC8"/>
<dbReference type="GO" id="GO:2000045">
    <property type="term" value="P:regulation of G1/S transition of mitotic cell cycle"/>
    <property type="evidence" value="ECO:0007669"/>
    <property type="project" value="TreeGrafter"/>
</dbReference>
<dbReference type="InterPro" id="IPR009077">
    <property type="entry name" value="Proteasome_activ_PA28"/>
</dbReference>
<protein>
    <recommendedName>
        <fullName evidence="4">Proteasome activator PA28 C-terminal domain-containing protein</fullName>
    </recommendedName>
</protein>
<reference evidence="5" key="1">
    <citation type="submission" date="2025-08" db="UniProtKB">
        <authorList>
            <consortium name="Ensembl"/>
        </authorList>
    </citation>
    <scope>IDENTIFICATION</scope>
</reference>
<dbReference type="FunFam" id="1.20.120.180:FF:000002">
    <property type="entry name" value="Proteasome activator complex subunit 1"/>
    <property type="match status" value="1"/>
</dbReference>
<dbReference type="Gene3D" id="1.20.120.180">
    <property type="entry name" value="Proteasome activator pa28, C-terminal domain"/>
    <property type="match status" value="1"/>
</dbReference>
<evidence type="ECO:0000313" key="5">
    <source>
        <dbReference type="Ensembl" id="ENSCMMP00000010050.1"/>
    </source>
</evidence>
<reference evidence="5" key="2">
    <citation type="submission" date="2025-09" db="UniProtKB">
        <authorList>
            <consortium name="Ensembl"/>
        </authorList>
    </citation>
    <scope>IDENTIFICATION</scope>
</reference>
<feature type="domain" description="Proteasome activator PA28 C-terminal" evidence="4">
    <location>
        <begin position="84"/>
        <end position="223"/>
    </location>
</feature>
<dbReference type="InterPro" id="IPR036252">
    <property type="entry name" value="Proteasome_activ_sf"/>
</dbReference>